<dbReference type="RefSeq" id="WP_085854797.1">
    <property type="nucleotide sequence ID" value="NZ_FOPF01000008.1"/>
</dbReference>
<dbReference type="OrthoDB" id="8479024at2"/>
<dbReference type="Proteomes" id="UP000193870">
    <property type="component" value="Unassembled WGS sequence"/>
</dbReference>
<dbReference type="InterPro" id="IPR010865">
    <property type="entry name" value="DUF1499"/>
</dbReference>
<accession>A0A1Y5T820</accession>
<evidence type="ECO:0008006" key="3">
    <source>
        <dbReference type="Google" id="ProtNLM"/>
    </source>
</evidence>
<evidence type="ECO:0000313" key="2">
    <source>
        <dbReference type="Proteomes" id="UP000193870"/>
    </source>
</evidence>
<dbReference type="EMBL" id="FWFV01000008">
    <property type="protein sequence ID" value="SLN57694.1"/>
    <property type="molecule type" value="Genomic_DNA"/>
</dbReference>
<dbReference type="AlphaFoldDB" id="A0A1Y5T820"/>
<reference evidence="1 2" key="1">
    <citation type="submission" date="2017-03" db="EMBL/GenBank/DDBJ databases">
        <authorList>
            <person name="Afonso C.L."/>
            <person name="Miller P.J."/>
            <person name="Scott M.A."/>
            <person name="Spackman E."/>
            <person name="Goraichik I."/>
            <person name="Dimitrov K.M."/>
            <person name="Suarez D.L."/>
            <person name="Swayne D.E."/>
        </authorList>
    </citation>
    <scope>NUCLEOTIDE SEQUENCE [LARGE SCALE GENOMIC DNA]</scope>
    <source>
        <strain evidence="1 2">CECT 7066</strain>
    </source>
</reference>
<gene>
    <name evidence="1" type="ORF">PAM7066_02792</name>
</gene>
<sequence length="140" mass="15249">MLKIAAIIAIVTALAALGVAIWVRNISVPVARYHERFEVLQEDRLSQGGFVAVRPTDDEGFARLVEVIATSPRTTSLAGRVEEGHVSFVTRTRVMGFPDVTNVTRTERGLAIRGHLVVGKGDMGVNRRRIEGWLAEAGLS</sequence>
<dbReference type="STRING" id="315423.SAMN04488020_10884"/>
<proteinExistence type="predicted"/>
<keyword evidence="2" id="KW-1185">Reference proteome</keyword>
<organism evidence="1 2">
    <name type="scientific">Palleronia marisminoris</name>
    <dbReference type="NCBI Taxonomy" id="315423"/>
    <lineage>
        <taxon>Bacteria</taxon>
        <taxon>Pseudomonadati</taxon>
        <taxon>Pseudomonadota</taxon>
        <taxon>Alphaproteobacteria</taxon>
        <taxon>Rhodobacterales</taxon>
        <taxon>Roseobacteraceae</taxon>
        <taxon>Palleronia</taxon>
    </lineage>
</organism>
<evidence type="ECO:0000313" key="1">
    <source>
        <dbReference type="EMBL" id="SLN57694.1"/>
    </source>
</evidence>
<protein>
    <recommendedName>
        <fullName evidence="3">DUF1499 domain-containing protein</fullName>
    </recommendedName>
</protein>
<name>A0A1Y5T820_9RHOB</name>
<dbReference type="Pfam" id="PF07386">
    <property type="entry name" value="DUF1499"/>
    <property type="match status" value="1"/>
</dbReference>